<dbReference type="GO" id="GO:0005634">
    <property type="term" value="C:nucleus"/>
    <property type="evidence" value="ECO:0007669"/>
    <property type="project" value="TreeGrafter"/>
</dbReference>
<dbReference type="GO" id="GO:0005829">
    <property type="term" value="C:cytosol"/>
    <property type="evidence" value="ECO:0007669"/>
    <property type="project" value="TreeGrafter"/>
</dbReference>
<dbReference type="CDD" id="cd01741">
    <property type="entry name" value="GATase1_1"/>
    <property type="match status" value="1"/>
</dbReference>
<dbReference type="Gene3D" id="3.40.50.880">
    <property type="match status" value="1"/>
</dbReference>
<dbReference type="SUPFAM" id="SSF52317">
    <property type="entry name" value="Class I glutamine amidotransferase-like"/>
    <property type="match status" value="1"/>
</dbReference>
<dbReference type="Proteomes" id="UP000054270">
    <property type="component" value="Unassembled WGS sequence"/>
</dbReference>
<organism evidence="1 2">
    <name type="scientific">Hypholoma sublateritium (strain FD-334 SS-4)</name>
    <dbReference type="NCBI Taxonomy" id="945553"/>
    <lineage>
        <taxon>Eukaryota</taxon>
        <taxon>Fungi</taxon>
        <taxon>Dikarya</taxon>
        <taxon>Basidiomycota</taxon>
        <taxon>Agaricomycotina</taxon>
        <taxon>Agaricomycetes</taxon>
        <taxon>Agaricomycetidae</taxon>
        <taxon>Agaricales</taxon>
        <taxon>Agaricineae</taxon>
        <taxon>Strophariaceae</taxon>
        <taxon>Hypholoma</taxon>
    </lineage>
</organism>
<reference evidence="2" key="1">
    <citation type="submission" date="2014-04" db="EMBL/GenBank/DDBJ databases">
        <title>Evolutionary Origins and Diversification of the Mycorrhizal Mutualists.</title>
        <authorList>
            <consortium name="DOE Joint Genome Institute"/>
            <consortium name="Mycorrhizal Genomics Consortium"/>
            <person name="Kohler A."/>
            <person name="Kuo A."/>
            <person name="Nagy L.G."/>
            <person name="Floudas D."/>
            <person name="Copeland A."/>
            <person name="Barry K.W."/>
            <person name="Cichocki N."/>
            <person name="Veneault-Fourrey C."/>
            <person name="LaButti K."/>
            <person name="Lindquist E.A."/>
            <person name="Lipzen A."/>
            <person name="Lundell T."/>
            <person name="Morin E."/>
            <person name="Murat C."/>
            <person name="Riley R."/>
            <person name="Ohm R."/>
            <person name="Sun H."/>
            <person name="Tunlid A."/>
            <person name="Henrissat B."/>
            <person name="Grigoriev I.V."/>
            <person name="Hibbett D.S."/>
            <person name="Martin F."/>
        </authorList>
    </citation>
    <scope>NUCLEOTIDE SEQUENCE [LARGE SCALE GENOMIC DNA]</scope>
    <source>
        <strain evidence="2">FD-334 SS-4</strain>
    </source>
</reference>
<dbReference type="AlphaFoldDB" id="A0A0D2NAJ2"/>
<evidence type="ECO:0000313" key="1">
    <source>
        <dbReference type="EMBL" id="KJA16154.1"/>
    </source>
</evidence>
<keyword evidence="2" id="KW-1185">Reference proteome</keyword>
<name>A0A0D2NAJ2_HYPSF</name>
<dbReference type="InterPro" id="IPR044992">
    <property type="entry name" value="ChyE-like"/>
</dbReference>
<dbReference type="OrthoDB" id="92161at2759"/>
<dbReference type="EMBL" id="KN817627">
    <property type="protein sequence ID" value="KJA16154.1"/>
    <property type="molecule type" value="Genomic_DNA"/>
</dbReference>
<gene>
    <name evidence="1" type="ORF">HYPSUDRAFT_47688</name>
</gene>
<dbReference type="InterPro" id="IPR029062">
    <property type="entry name" value="Class_I_gatase-like"/>
</dbReference>
<dbReference type="PROSITE" id="PS51273">
    <property type="entry name" value="GATASE_TYPE_1"/>
    <property type="match status" value="1"/>
</dbReference>
<accession>A0A0D2NAJ2</accession>
<dbReference type="PANTHER" id="PTHR42695">
    <property type="entry name" value="GLUTAMINE AMIDOTRANSFERASE YLR126C-RELATED"/>
    <property type="match status" value="1"/>
</dbReference>
<evidence type="ECO:0000313" key="2">
    <source>
        <dbReference type="Proteomes" id="UP000054270"/>
    </source>
</evidence>
<dbReference type="PANTHER" id="PTHR42695:SF5">
    <property type="entry name" value="GLUTAMINE AMIDOTRANSFERASE YLR126C-RELATED"/>
    <property type="match status" value="1"/>
</dbReference>
<proteinExistence type="predicted"/>
<dbReference type="STRING" id="945553.A0A0D2NAJ2"/>
<sequence>MPSPPAPSPTRIALLICGDLTGPALEANGNYLQVYTRFLEDTAPGPFVLTPFYVVTSEVYPDPAMYDALLITGSASSAYDATPWIVSLAAYLARVVVDAPALRIVGICFGHQILARALGGACVPNDGWEVGPTRVQLTPLGARVFGPADGGEEEGEIVIQQMHRDHVPALPPGCVLLGASARAPVQGIVRFYAPEGASPTTTTAATDDTAPLPPIHILAVQGHPEFAESVVAPLVATRAASGAIDGATAAAYEAHGRGVRDDGRGRVARAVWGVMRGEM</sequence>
<protein>
    <submittedName>
        <fullName evidence="1">Uncharacterized protein</fullName>
    </submittedName>
</protein>
<dbReference type="OMA" id="PWIQTLK"/>